<dbReference type="AlphaFoldDB" id="S9UZT4"/>
<keyword evidence="4" id="KW-1185">Reference proteome</keyword>
<feature type="domain" description="THIF-type NAD/FAD binding fold" evidence="1">
    <location>
        <begin position="369"/>
        <end position="607"/>
    </location>
</feature>
<evidence type="ECO:0000313" key="4">
    <source>
        <dbReference type="Proteomes" id="UP000015354"/>
    </source>
</evidence>
<dbReference type="GO" id="GO:0000422">
    <property type="term" value="P:autophagy of mitochondrion"/>
    <property type="evidence" value="ECO:0007669"/>
    <property type="project" value="TreeGrafter"/>
</dbReference>
<evidence type="ECO:0000259" key="2">
    <source>
        <dbReference type="Pfam" id="PF16420"/>
    </source>
</evidence>
<name>S9UZT4_9TRYP</name>
<dbReference type="OrthoDB" id="338614at2759"/>
<dbReference type="InterPro" id="IPR042522">
    <property type="entry name" value="Atg7_N_1"/>
</dbReference>
<dbReference type="SUPFAM" id="SSF69572">
    <property type="entry name" value="Activating enzymes of the ubiquitin-like proteins"/>
    <property type="match status" value="1"/>
</dbReference>
<dbReference type="GO" id="GO:0000407">
    <property type="term" value="C:phagophore assembly site"/>
    <property type="evidence" value="ECO:0007669"/>
    <property type="project" value="TreeGrafter"/>
</dbReference>
<dbReference type="Proteomes" id="UP000015354">
    <property type="component" value="Unassembled WGS sequence"/>
</dbReference>
<dbReference type="Gene3D" id="3.40.140.70">
    <property type="entry name" value="Ubiquitin-like modifier-activating enzyme ATG7 N-terminal domain"/>
    <property type="match status" value="1"/>
</dbReference>
<dbReference type="GO" id="GO:0034727">
    <property type="term" value="P:piecemeal microautophagy of the nucleus"/>
    <property type="evidence" value="ECO:0007669"/>
    <property type="project" value="TreeGrafter"/>
</dbReference>
<dbReference type="GO" id="GO:0000045">
    <property type="term" value="P:autophagosome assembly"/>
    <property type="evidence" value="ECO:0007669"/>
    <property type="project" value="TreeGrafter"/>
</dbReference>
<dbReference type="Pfam" id="PF00899">
    <property type="entry name" value="ThiF"/>
    <property type="match status" value="1"/>
</dbReference>
<dbReference type="Gene3D" id="3.40.50.720">
    <property type="entry name" value="NAD(P)-binding Rossmann-like Domain"/>
    <property type="match status" value="1"/>
</dbReference>
<comment type="caution">
    <text evidence="3">The sequence shown here is derived from an EMBL/GenBank/DDBJ whole genome shotgun (WGS) entry which is preliminary data.</text>
</comment>
<protein>
    <recommendedName>
        <fullName evidence="5">Ubiquitin-like modifier-activating enzyme ATG7</fullName>
    </recommendedName>
</protein>
<dbReference type="PANTHER" id="PTHR10953">
    <property type="entry name" value="UBIQUITIN-ACTIVATING ENZYME E1"/>
    <property type="match status" value="1"/>
</dbReference>
<dbReference type="GO" id="GO:0019779">
    <property type="term" value="F:Atg8 activating enzyme activity"/>
    <property type="evidence" value="ECO:0007669"/>
    <property type="project" value="TreeGrafter"/>
</dbReference>
<dbReference type="InterPro" id="IPR000594">
    <property type="entry name" value="ThiF_NAD_FAD-bd"/>
</dbReference>
<dbReference type="Pfam" id="PF16420">
    <property type="entry name" value="ATG7_N"/>
    <property type="match status" value="1"/>
</dbReference>
<dbReference type="InterPro" id="IPR032197">
    <property type="entry name" value="Atg7_N"/>
</dbReference>
<reference evidence="3 4" key="1">
    <citation type="journal article" date="2013" name="PLoS ONE">
        <title>Predicting the Proteins of Angomonas deanei, Strigomonas culicis and Their Respective Endosymbionts Reveals New Aspects of the Trypanosomatidae Family.</title>
        <authorList>
            <person name="Motta M.C."/>
            <person name="Martins A.C."/>
            <person name="de Souza S.S."/>
            <person name="Catta-Preta C.M."/>
            <person name="Silva R."/>
            <person name="Klein C.C."/>
            <person name="de Almeida L.G."/>
            <person name="de Lima Cunha O."/>
            <person name="Ciapina L.P."/>
            <person name="Brocchi M."/>
            <person name="Colabardini A.C."/>
            <person name="de Araujo Lima B."/>
            <person name="Machado C.R."/>
            <person name="de Almeida Soares C.M."/>
            <person name="Probst C.M."/>
            <person name="de Menezes C.B."/>
            <person name="Thompson C.E."/>
            <person name="Bartholomeu D.C."/>
            <person name="Gradia D.F."/>
            <person name="Pavoni D.P."/>
            <person name="Grisard E.C."/>
            <person name="Fantinatti-Garboggini F."/>
            <person name="Marchini F.K."/>
            <person name="Rodrigues-Luiz G.F."/>
            <person name="Wagner G."/>
            <person name="Goldman G.H."/>
            <person name="Fietto J.L."/>
            <person name="Elias M.C."/>
            <person name="Goldman M.H."/>
            <person name="Sagot M.F."/>
            <person name="Pereira M."/>
            <person name="Stoco P.H."/>
            <person name="de Mendonca-Neto R.P."/>
            <person name="Teixeira S.M."/>
            <person name="Maciel T.E."/>
            <person name="de Oliveira Mendes T.A."/>
            <person name="Urmenyi T.P."/>
            <person name="de Souza W."/>
            <person name="Schenkman S."/>
            <person name="de Vasconcelos A.T."/>
        </authorList>
    </citation>
    <scope>NUCLEOTIDE SEQUENCE [LARGE SCALE GENOMIC DNA]</scope>
</reference>
<organism evidence="3 4">
    <name type="scientific">Strigomonas culicis</name>
    <dbReference type="NCBI Taxonomy" id="28005"/>
    <lineage>
        <taxon>Eukaryota</taxon>
        <taxon>Discoba</taxon>
        <taxon>Euglenozoa</taxon>
        <taxon>Kinetoplastea</taxon>
        <taxon>Metakinetoplastina</taxon>
        <taxon>Trypanosomatida</taxon>
        <taxon>Trypanosomatidae</taxon>
        <taxon>Strigomonadinae</taxon>
        <taxon>Strigomonas</taxon>
    </lineage>
</organism>
<proteinExistence type="predicted"/>
<gene>
    <name evidence="3" type="ORF">STCU_09143</name>
</gene>
<evidence type="ECO:0000313" key="3">
    <source>
        <dbReference type="EMBL" id="EPY20126.1"/>
    </source>
</evidence>
<dbReference type="GO" id="GO:0006995">
    <property type="term" value="P:cellular response to nitrogen starvation"/>
    <property type="evidence" value="ECO:0007669"/>
    <property type="project" value="TreeGrafter"/>
</dbReference>
<sequence length="712" mass="79691">MDTLQHEELKYSKYDMAIDTSFWNESYSQKINKWRLEEPIAFLNAFVSTPLVAATQLSIPSHLAYLRNDSFLASLSESTSSRSVASVLFPGFMKNYNHLEALENMDARNALYYALYELLLRPLFFTTYESMQEEECAWNAMSFTSFCVFSFIDGKKFSFRHREAFPSLKLSSPIYVEEAFHGFSNFPLDISACEKIHQFAKERISFKNTPFVCAVEDRDVHFADFSPSMFANMAERHTNVFICFWNFSSRCDRVDSGAKNLFNCLRLALPQLQKFRFLALQGSKDACVYCACTCKQQAIESVERTFQRVVDALNSKDPQCVDWKVLFESNSDPVLKASGWISREDKVENLNSVMNPEERANKGSQCNLQLMKWRAAPNIQLDEIQNCKALLLGTGTLGCNVARNLLMWGVRHITLVDRSTVSYSNLGRQTLFLFEDAKNGTEKCIAGASALRNIIPGVCVTPVSLNIPIPGNRAGADKQELIERVAVLRDLITSHDVVFLLTDSRESRWLPSLLAAAHGTPVINVALGFDSFLVRRHGVVSVTSGSNVVGTDHGEQPLSCYFCKDIYAPSKSQLSSTLDRQCTVTRPGVSSMASALAVEMLASLYQNPAGFRFTCKEELQGNPGCLGIVPSIMRGNIRSYQINHEIEQRSSKCTACSASILNQYHAHGTDFIIKCLEDPCFIEEVCGLKEQRSTDEAALCDTFSDSSSANDN</sequence>
<accession>S9UZT4</accession>
<dbReference type="GO" id="GO:0032446">
    <property type="term" value="P:protein modification by small protein conjugation"/>
    <property type="evidence" value="ECO:0007669"/>
    <property type="project" value="TreeGrafter"/>
</dbReference>
<dbReference type="InterPro" id="IPR035985">
    <property type="entry name" value="Ubiquitin-activating_enz"/>
</dbReference>
<dbReference type="GO" id="GO:0019778">
    <property type="term" value="F:Atg12 activating enzyme activity"/>
    <property type="evidence" value="ECO:0007669"/>
    <property type="project" value="TreeGrafter"/>
</dbReference>
<dbReference type="EMBL" id="ATMH01009143">
    <property type="protein sequence ID" value="EPY20126.1"/>
    <property type="molecule type" value="Genomic_DNA"/>
</dbReference>
<evidence type="ECO:0008006" key="5">
    <source>
        <dbReference type="Google" id="ProtNLM"/>
    </source>
</evidence>
<dbReference type="InterPro" id="IPR045886">
    <property type="entry name" value="ThiF/MoeB/HesA"/>
</dbReference>
<evidence type="ECO:0000259" key="1">
    <source>
        <dbReference type="Pfam" id="PF00899"/>
    </source>
</evidence>
<dbReference type="PANTHER" id="PTHR10953:SF3">
    <property type="entry name" value="UBIQUITIN-LIKE MODIFIER-ACTIVATING ENZYME ATG7"/>
    <property type="match status" value="1"/>
</dbReference>
<feature type="domain" description="Ubiquitin-like modifier-activating enzyme Atg7 N-terminal" evidence="2">
    <location>
        <begin position="9"/>
        <end position="296"/>
    </location>
</feature>